<proteinExistence type="inferred from homology"/>
<organism evidence="5 6">
    <name type="scientific">Francisella uliginis</name>
    <dbReference type="NCBI Taxonomy" id="573570"/>
    <lineage>
        <taxon>Bacteria</taxon>
        <taxon>Pseudomonadati</taxon>
        <taxon>Pseudomonadota</taxon>
        <taxon>Gammaproteobacteria</taxon>
        <taxon>Thiotrichales</taxon>
        <taxon>Francisellaceae</taxon>
        <taxon>Francisella</taxon>
    </lineage>
</organism>
<dbReference type="CDD" id="cd01166">
    <property type="entry name" value="KdgK"/>
    <property type="match status" value="1"/>
</dbReference>
<dbReference type="GO" id="GO:0005829">
    <property type="term" value="C:cytosol"/>
    <property type="evidence" value="ECO:0007669"/>
    <property type="project" value="TreeGrafter"/>
</dbReference>
<dbReference type="GO" id="GO:0042840">
    <property type="term" value="P:D-glucuronate catabolic process"/>
    <property type="evidence" value="ECO:0007669"/>
    <property type="project" value="TreeGrafter"/>
</dbReference>
<dbReference type="Pfam" id="PF00294">
    <property type="entry name" value="PfkB"/>
    <property type="match status" value="1"/>
</dbReference>
<reference evidence="5 6" key="1">
    <citation type="journal article" date="2016" name="Appl. Environ. Microbiol.">
        <title>Whole genome relationships among Francisella bacteria of diverse origin define new species and provide specific regions for detection.</title>
        <authorList>
            <person name="Challacombe J.F."/>
            <person name="Petersen J.M."/>
            <person name="Gallegos-Graves V."/>
            <person name="Hodge D."/>
            <person name="Pillai S."/>
            <person name="Kuske C.R."/>
        </authorList>
    </citation>
    <scope>NUCLEOTIDE SEQUENCE [LARGE SCALE GENOMIC DNA]</scope>
    <source>
        <strain evidence="6">TX07-7310</strain>
    </source>
</reference>
<name>A0A1L4BS93_9GAMM</name>
<dbReference type="InterPro" id="IPR050306">
    <property type="entry name" value="PfkB_Carbo_kinase"/>
</dbReference>
<dbReference type="GO" id="GO:0019698">
    <property type="term" value="P:D-galacturonate catabolic process"/>
    <property type="evidence" value="ECO:0007669"/>
    <property type="project" value="TreeGrafter"/>
</dbReference>
<dbReference type="PANTHER" id="PTHR43085">
    <property type="entry name" value="HEXOKINASE FAMILY MEMBER"/>
    <property type="match status" value="1"/>
</dbReference>
<dbReference type="GO" id="GO:0006974">
    <property type="term" value="P:DNA damage response"/>
    <property type="evidence" value="ECO:0007669"/>
    <property type="project" value="TreeGrafter"/>
</dbReference>
<dbReference type="InterPro" id="IPR029056">
    <property type="entry name" value="Ribokinase-like"/>
</dbReference>
<dbReference type="EMBL" id="CP016796">
    <property type="protein sequence ID" value="API86716.1"/>
    <property type="molecule type" value="Genomic_DNA"/>
</dbReference>
<evidence type="ECO:0000259" key="4">
    <source>
        <dbReference type="Pfam" id="PF00294"/>
    </source>
</evidence>
<evidence type="ECO:0000313" key="5">
    <source>
        <dbReference type="EMBL" id="API86716.1"/>
    </source>
</evidence>
<evidence type="ECO:0000256" key="1">
    <source>
        <dbReference type="ARBA" id="ARBA00010688"/>
    </source>
</evidence>
<dbReference type="KEGG" id="frx:F7310_04785"/>
<accession>A0A1L4BS93</accession>
<feature type="domain" description="Carbohydrate kinase PfkB" evidence="4">
    <location>
        <begin position="4"/>
        <end position="302"/>
    </location>
</feature>
<dbReference type="STRING" id="573570.F7310_04785"/>
<dbReference type="Proteomes" id="UP000184222">
    <property type="component" value="Chromosome"/>
</dbReference>
<dbReference type="AlphaFoldDB" id="A0A1L4BS93"/>
<keyword evidence="3 5" id="KW-0418">Kinase</keyword>
<gene>
    <name evidence="5" type="ORF">F7310_04785</name>
</gene>
<dbReference type="SUPFAM" id="SSF53613">
    <property type="entry name" value="Ribokinase-like"/>
    <property type="match status" value="1"/>
</dbReference>
<sequence>MSQNKLLAIGECMLELSGQIQLGSQAKLNFGGDVLNTALYFARLDGNVSFLTALGDDNFSAQMISNWDTENIDTSTVLKIKDKVPGLYAIQTDNQGERSFYYWREQAPIKDIFYHLSKEDLGRYNKEYDCLYFSGISLSRWDDKQLEIFANWLKDFKASGENKEIIFDLNYRPKCWLSKEQTKAYLDKVLKYVTIVLTTFDDEELLFEDTSYQQTLNRYNSFNIPIVIIKHGTNPTVLQYQNQINLIEAGTIVSPVDTTAAGDSFNAAFLAAFANKLKLKTSIKFAQNFAAEVIQHQGAIINKKHTDKYITKLKELINANS</sequence>
<dbReference type="PROSITE" id="PS00584">
    <property type="entry name" value="PFKB_KINASES_2"/>
    <property type="match status" value="1"/>
</dbReference>
<evidence type="ECO:0000313" key="6">
    <source>
        <dbReference type="Proteomes" id="UP000184222"/>
    </source>
</evidence>
<dbReference type="RefSeq" id="WP_072712190.1">
    <property type="nucleotide sequence ID" value="NZ_CP016796.1"/>
</dbReference>
<dbReference type="OrthoDB" id="9792663at2"/>
<comment type="similarity">
    <text evidence="1">Belongs to the carbohydrate kinase PfkB family.</text>
</comment>
<keyword evidence="2" id="KW-0808">Transferase</keyword>
<dbReference type="GO" id="GO:0008673">
    <property type="term" value="F:2-dehydro-3-deoxygluconokinase activity"/>
    <property type="evidence" value="ECO:0007669"/>
    <property type="project" value="TreeGrafter"/>
</dbReference>
<protein>
    <submittedName>
        <fullName evidence="5">2-dehydro-3-deoxygluconokinase</fullName>
    </submittedName>
</protein>
<dbReference type="Gene3D" id="3.40.1190.20">
    <property type="match status" value="1"/>
</dbReference>
<evidence type="ECO:0000256" key="2">
    <source>
        <dbReference type="ARBA" id="ARBA00022679"/>
    </source>
</evidence>
<dbReference type="InterPro" id="IPR002173">
    <property type="entry name" value="Carboh/pur_kinase_PfkB_CS"/>
</dbReference>
<keyword evidence="6" id="KW-1185">Reference proteome</keyword>
<dbReference type="PANTHER" id="PTHR43085:SF15">
    <property type="entry name" value="2-DEHYDRO-3-DEOXYGLUCONOKINASE"/>
    <property type="match status" value="1"/>
</dbReference>
<evidence type="ECO:0000256" key="3">
    <source>
        <dbReference type="ARBA" id="ARBA00022777"/>
    </source>
</evidence>
<dbReference type="InterPro" id="IPR011611">
    <property type="entry name" value="PfkB_dom"/>
</dbReference>